<feature type="compositionally biased region" description="Acidic residues" evidence="2">
    <location>
        <begin position="61"/>
        <end position="76"/>
    </location>
</feature>
<evidence type="ECO:0008006" key="5">
    <source>
        <dbReference type="Google" id="ProtNLM"/>
    </source>
</evidence>
<gene>
    <name evidence="3" type="primary">14</name>
    <name evidence="3" type="ORF">PBI_YIKES_14</name>
</gene>
<evidence type="ECO:0000313" key="4">
    <source>
        <dbReference type="Proteomes" id="UP000427287"/>
    </source>
</evidence>
<proteinExistence type="predicted"/>
<feature type="compositionally biased region" description="Basic and acidic residues" evidence="2">
    <location>
        <begin position="260"/>
        <end position="270"/>
    </location>
</feature>
<organism evidence="3 4">
    <name type="scientific">Gordonia phage Yikes</name>
    <dbReference type="NCBI Taxonomy" id="2656545"/>
    <lineage>
        <taxon>Viruses</taxon>
        <taxon>Duplodnaviria</taxon>
        <taxon>Heunggongvirae</taxon>
        <taxon>Uroviricota</taxon>
        <taxon>Caudoviricetes</taxon>
        <taxon>Dovevirinae</taxon>
        <taxon>Lambovirus</taxon>
        <taxon>Lambovirus yikes</taxon>
    </lineage>
</organism>
<dbReference type="GO" id="GO:0019069">
    <property type="term" value="P:viral capsid assembly"/>
    <property type="evidence" value="ECO:0007669"/>
    <property type="project" value="InterPro"/>
</dbReference>
<dbReference type="EMBL" id="MN586003">
    <property type="protein sequence ID" value="QGJ91004.1"/>
    <property type="molecule type" value="Genomic_DNA"/>
</dbReference>
<dbReference type="Pfam" id="PF06810">
    <property type="entry name" value="Phage_scaffold"/>
    <property type="match status" value="1"/>
</dbReference>
<name>A0A649VFN7_9CAUD</name>
<protein>
    <recommendedName>
        <fullName evidence="5">Scaffolding protein</fullName>
    </recommendedName>
</protein>
<feature type="region of interest" description="Disordered" evidence="2">
    <location>
        <begin position="222"/>
        <end position="279"/>
    </location>
</feature>
<dbReference type="RefSeq" id="YP_009853968.1">
    <property type="nucleotide sequence ID" value="NC_048826.1"/>
</dbReference>
<reference evidence="3 4" key="1">
    <citation type="submission" date="2019-10" db="EMBL/GenBank/DDBJ databases">
        <authorList>
            <person name="Fruberger R.B."/>
            <person name="Garlena R.A."/>
            <person name="Russell D.A."/>
            <person name="Pope W.H."/>
            <person name="Jacobs-Sera D."/>
            <person name="Hatfull G.F."/>
        </authorList>
    </citation>
    <scope>NUCLEOTIDE SEQUENCE [LARGE SCALE GENOMIC DNA]</scope>
</reference>
<feature type="compositionally biased region" description="Basic and acidic residues" evidence="2">
    <location>
        <begin position="225"/>
        <end position="241"/>
    </location>
</feature>
<dbReference type="GeneID" id="55624657"/>
<dbReference type="InterPro" id="IPR009636">
    <property type="entry name" value="SCAF"/>
</dbReference>
<evidence type="ECO:0000256" key="2">
    <source>
        <dbReference type="SAM" id="MobiDB-lite"/>
    </source>
</evidence>
<accession>A0A649VFN7</accession>
<dbReference type="KEGG" id="vg:55624657"/>
<keyword evidence="1" id="KW-0175">Coiled coil</keyword>
<dbReference type="Proteomes" id="UP000427287">
    <property type="component" value="Segment"/>
</dbReference>
<evidence type="ECO:0000256" key="1">
    <source>
        <dbReference type="SAM" id="Coils"/>
    </source>
</evidence>
<sequence length="279" mass="30266">MTVGYYHLRKGINEPEVHMYGLKPLKALSEATAIPFWSLSIYGAEGEDGGDGGDGQGGGDDGGDDDGGDDGGDEDKTDFSAISDPKERRIAELSDEAAKARIAKREMKKEHTAQINDLNKRIKDLEKAAKGGEGGPEITDEIRAEIEQPHVEKIGHLEKFAYRQAIENAILKESVADGAARRVWFDTSDVIANLDMDAIDFDLESGSIDGIADELNRIASAKPHLVKEKGKVKKKEDDGQQSRRGASGRQPGGAGAQIHGMDKSRRDELGAKYPVLNRR</sequence>
<keyword evidence="4" id="KW-1185">Reference proteome</keyword>
<evidence type="ECO:0000313" key="3">
    <source>
        <dbReference type="EMBL" id="QGJ91004.1"/>
    </source>
</evidence>
<feature type="coiled-coil region" evidence="1">
    <location>
        <begin position="90"/>
        <end position="128"/>
    </location>
</feature>
<feature type="region of interest" description="Disordered" evidence="2">
    <location>
        <begin position="45"/>
        <end position="83"/>
    </location>
</feature>